<dbReference type="SUPFAM" id="SSF53474">
    <property type="entry name" value="alpha/beta-Hydrolases"/>
    <property type="match status" value="1"/>
</dbReference>
<dbReference type="KEGG" id="ppp:112285809"/>
<dbReference type="InterPro" id="IPR002123">
    <property type="entry name" value="Plipid/glycerol_acylTrfase"/>
</dbReference>
<comment type="similarity">
    <text evidence="1">Belongs to the diacylglycerol acyltransferase family.</text>
</comment>
<name>A0A2K1K824_PHYPA</name>
<dbReference type="OrthoDB" id="44277at2759"/>
<proteinExistence type="inferred from homology"/>
<evidence type="ECO:0000256" key="2">
    <source>
        <dbReference type="ARBA" id="ARBA00022679"/>
    </source>
</evidence>
<sequence>MTSLLTSSGAELCKGLLGTQISSNGRCQFSDISSGCAKTRYALAKFSSISCSDARGRRLRVTAVSADRGTKLGESDEKVQNGSTNGASNGAANGVAKKGADNASKIRTTILQKSTNVSVYDHSETPGPRSVHNYMEQVKYFLNDDGGPPRWFSPLISAPTADAPSLFFVPGMDGTGLGLILHYESLGRLFNLQCLHIPVRDRTPFTGLLKIVEEAVLAEHARRPHTPLYLLGDSLGGALSLALAAHNREIDLVLVLANPATSFDRSQLQPLFPLLKVAPSQLFGVVPYLLSFIMGDPIKMAEAKVKRNASTVERALQLRESLLTLLPTLPTLSEVVPKDALLWKLKLLHSAALYTNSRLHSVRAEVLLLVSGNDQMLPSEDEARRLKKILPQCRTRYFKDSGHTLLLEGGLNLATVIKGAGFYRRGRTQDIVTDFVVPTQDDFDDAYEKNSELVWQAISPVFLSTTISGEVEVGLQNIPNDRPVLFVGNHVYFGLDMTLIIYKVFKERGLMVRGLGHPVLFDTQFEGELQEPGMSDLYRAFGAVPVSSKAMFKILKNGQSLLLYPGGAREALHRKGEAHKLFWPERSEFVRMAARFGCTIVPVSTVGEDDIIDIILDLNDLRRIPGLEEKVSLPTINIRGDLNEEVADQPVHFPFAAPKLNPGRLYIKFGKPVITAGRERELQKDKEQAKAIYKHVQGEVERGLEYLLWKRQEDPYRKFVPRILSEQSVGGYKQAPTFKP</sequence>
<dbReference type="Gramene" id="Pp3c8_19710V3.3">
    <property type="protein sequence ID" value="Pp3c8_19710V3.3"/>
    <property type="gene ID" value="Pp3c8_19710"/>
</dbReference>
<evidence type="ECO:0000313" key="8">
    <source>
        <dbReference type="Proteomes" id="UP000006727"/>
    </source>
</evidence>
<evidence type="ECO:0000313" key="7">
    <source>
        <dbReference type="EnsemblPlants" id="Pp3c8_19710V3.1"/>
    </source>
</evidence>
<dbReference type="SUPFAM" id="SSF69593">
    <property type="entry name" value="Glycerol-3-phosphate (1)-acyltransferase"/>
    <property type="match status" value="1"/>
</dbReference>
<dbReference type="EMBL" id="ABEU02000008">
    <property type="protein sequence ID" value="PNR49922.1"/>
    <property type="molecule type" value="Genomic_DNA"/>
</dbReference>
<feature type="domain" description="Phospholipid/glycerol acyltransferase" evidence="5">
    <location>
        <begin position="484"/>
        <end position="608"/>
    </location>
</feature>
<dbReference type="PANTHER" id="PTHR22753:SF14">
    <property type="entry name" value="MONOACYLGLYCEROL_DIACYLGLYCEROL O-ACYLTRANSFERASE"/>
    <property type="match status" value="1"/>
</dbReference>
<dbReference type="InterPro" id="IPR022742">
    <property type="entry name" value="Hydrolase_4"/>
</dbReference>
<dbReference type="Pfam" id="PF03982">
    <property type="entry name" value="DAGAT"/>
    <property type="match status" value="1"/>
</dbReference>
<keyword evidence="3" id="KW-0012">Acyltransferase</keyword>
<dbReference type="CDD" id="cd07987">
    <property type="entry name" value="LPLAT_MGAT-like"/>
    <property type="match status" value="1"/>
</dbReference>
<reference evidence="7" key="3">
    <citation type="submission" date="2020-12" db="UniProtKB">
        <authorList>
            <consortium name="EnsemblPlants"/>
        </authorList>
    </citation>
    <scope>IDENTIFICATION</scope>
</reference>
<dbReference type="SMART" id="SM00563">
    <property type="entry name" value="PlsC"/>
    <property type="match status" value="1"/>
</dbReference>
<dbReference type="STRING" id="3218.A0A2K1K824"/>
<dbReference type="Gene3D" id="3.40.50.1820">
    <property type="entry name" value="alpha/beta hydrolase"/>
    <property type="match status" value="1"/>
</dbReference>
<dbReference type="EnsemblPlants" id="Pp3c8_19710V3.2">
    <property type="protein sequence ID" value="Pp3c8_19710V3.2"/>
    <property type="gene ID" value="Pp3c8_19710"/>
</dbReference>
<dbReference type="EnsemblPlants" id="Pp3c8_19710V3.4">
    <property type="protein sequence ID" value="Pp3c8_19710V3.4"/>
    <property type="gene ID" value="Pp3c8_19710"/>
</dbReference>
<keyword evidence="8" id="KW-1185">Reference proteome</keyword>
<dbReference type="FunCoup" id="A0A2K1K824">
    <property type="interactions" value="117"/>
</dbReference>
<dbReference type="GO" id="GO:0019432">
    <property type="term" value="P:triglyceride biosynthetic process"/>
    <property type="evidence" value="ECO:0007669"/>
    <property type="project" value="UniProtKB-ARBA"/>
</dbReference>
<reference evidence="6 8" key="2">
    <citation type="journal article" date="2018" name="Plant J.">
        <title>The Physcomitrella patens chromosome-scale assembly reveals moss genome structure and evolution.</title>
        <authorList>
            <person name="Lang D."/>
            <person name="Ullrich K.K."/>
            <person name="Murat F."/>
            <person name="Fuchs J."/>
            <person name="Jenkins J."/>
            <person name="Haas F.B."/>
            <person name="Piednoel M."/>
            <person name="Gundlach H."/>
            <person name="Van Bel M."/>
            <person name="Meyberg R."/>
            <person name="Vives C."/>
            <person name="Morata J."/>
            <person name="Symeonidi A."/>
            <person name="Hiss M."/>
            <person name="Muchero W."/>
            <person name="Kamisugi Y."/>
            <person name="Saleh O."/>
            <person name="Blanc G."/>
            <person name="Decker E.L."/>
            <person name="van Gessel N."/>
            <person name="Grimwood J."/>
            <person name="Hayes R.D."/>
            <person name="Graham S.W."/>
            <person name="Gunter L.E."/>
            <person name="McDaniel S.F."/>
            <person name="Hoernstein S.N.W."/>
            <person name="Larsson A."/>
            <person name="Li F.W."/>
            <person name="Perroud P.F."/>
            <person name="Phillips J."/>
            <person name="Ranjan P."/>
            <person name="Rokshar D.S."/>
            <person name="Rothfels C.J."/>
            <person name="Schneider L."/>
            <person name="Shu S."/>
            <person name="Stevenson D.W."/>
            <person name="Thummler F."/>
            <person name="Tillich M."/>
            <person name="Villarreal Aguilar J.C."/>
            <person name="Widiez T."/>
            <person name="Wong G.K."/>
            <person name="Wymore A."/>
            <person name="Zhang Y."/>
            <person name="Zimmer A.D."/>
            <person name="Quatrano R.S."/>
            <person name="Mayer K.F.X."/>
            <person name="Goodstein D."/>
            <person name="Casacuberta J.M."/>
            <person name="Vandepoele K."/>
            <person name="Reski R."/>
            <person name="Cuming A.C."/>
            <person name="Tuskan G.A."/>
            <person name="Maumus F."/>
            <person name="Salse J."/>
            <person name="Schmutz J."/>
            <person name="Rensing S.A."/>
        </authorList>
    </citation>
    <scope>NUCLEOTIDE SEQUENCE [LARGE SCALE GENOMIC DNA]</scope>
    <source>
        <strain evidence="7 8">cv. Gransden 2004</strain>
    </source>
</reference>
<reference evidence="6 8" key="1">
    <citation type="journal article" date="2008" name="Science">
        <title>The Physcomitrella genome reveals evolutionary insights into the conquest of land by plants.</title>
        <authorList>
            <person name="Rensing S."/>
            <person name="Lang D."/>
            <person name="Zimmer A."/>
            <person name="Terry A."/>
            <person name="Salamov A."/>
            <person name="Shapiro H."/>
            <person name="Nishiyama T."/>
            <person name="Perroud P.-F."/>
            <person name="Lindquist E."/>
            <person name="Kamisugi Y."/>
            <person name="Tanahashi T."/>
            <person name="Sakakibara K."/>
            <person name="Fujita T."/>
            <person name="Oishi K."/>
            <person name="Shin-I T."/>
            <person name="Kuroki Y."/>
            <person name="Toyoda A."/>
            <person name="Suzuki Y."/>
            <person name="Hashimoto A."/>
            <person name="Yamaguchi K."/>
            <person name="Sugano A."/>
            <person name="Kohara Y."/>
            <person name="Fujiyama A."/>
            <person name="Anterola A."/>
            <person name="Aoki S."/>
            <person name="Ashton N."/>
            <person name="Barbazuk W.B."/>
            <person name="Barker E."/>
            <person name="Bennetzen J."/>
            <person name="Bezanilla M."/>
            <person name="Blankenship R."/>
            <person name="Cho S.H."/>
            <person name="Dutcher S."/>
            <person name="Estelle M."/>
            <person name="Fawcett J.A."/>
            <person name="Gundlach H."/>
            <person name="Hanada K."/>
            <person name="Heyl A."/>
            <person name="Hicks K.A."/>
            <person name="Hugh J."/>
            <person name="Lohr M."/>
            <person name="Mayer K."/>
            <person name="Melkozernov A."/>
            <person name="Murata T."/>
            <person name="Nelson D."/>
            <person name="Pils B."/>
            <person name="Prigge M."/>
            <person name="Reiss B."/>
            <person name="Renner T."/>
            <person name="Rombauts S."/>
            <person name="Rushton P."/>
            <person name="Sanderfoot A."/>
            <person name="Schween G."/>
            <person name="Shiu S.-H."/>
            <person name="Stueber K."/>
            <person name="Theodoulou F.L."/>
            <person name="Tu H."/>
            <person name="Van de Peer Y."/>
            <person name="Verrier P.J."/>
            <person name="Waters E."/>
            <person name="Wood A."/>
            <person name="Yang L."/>
            <person name="Cove D."/>
            <person name="Cuming A."/>
            <person name="Hasebe M."/>
            <person name="Lucas S."/>
            <person name="Mishler D.B."/>
            <person name="Reski R."/>
            <person name="Grigoriev I."/>
            <person name="Quatrano R.S."/>
            <person name="Boore J.L."/>
        </authorList>
    </citation>
    <scope>NUCLEOTIDE SEQUENCE [LARGE SCALE GENOMIC DNA]</scope>
    <source>
        <strain evidence="7 8">cv. Gransden 2004</strain>
    </source>
</reference>
<dbReference type="EnsemblPlants" id="Pp3c8_19710V3.3">
    <property type="protein sequence ID" value="Pp3c8_19710V3.3"/>
    <property type="gene ID" value="Pp3c8_19710"/>
</dbReference>
<dbReference type="GO" id="GO:0004144">
    <property type="term" value="F:diacylglycerol O-acyltransferase activity"/>
    <property type="evidence" value="ECO:0007669"/>
    <property type="project" value="UniProtKB-ARBA"/>
</dbReference>
<dbReference type="PANTHER" id="PTHR22753">
    <property type="entry name" value="TRANSMEMBRANE PROTEIN 68"/>
    <property type="match status" value="1"/>
</dbReference>
<gene>
    <name evidence="7" type="primary">LOC112285809</name>
    <name evidence="6" type="ORF">PHYPA_011819</name>
</gene>
<accession>A0A2K1K824</accession>
<evidence type="ECO:0000256" key="1">
    <source>
        <dbReference type="ARBA" id="ARBA00005420"/>
    </source>
</evidence>
<evidence type="ECO:0000256" key="3">
    <source>
        <dbReference type="ARBA" id="ARBA00023315"/>
    </source>
</evidence>
<dbReference type="Gramene" id="Pp3c8_19710V3.1">
    <property type="protein sequence ID" value="Pp3c8_19710V3.1"/>
    <property type="gene ID" value="Pp3c8_19710"/>
</dbReference>
<feature type="compositionally biased region" description="Low complexity" evidence="4">
    <location>
        <begin position="81"/>
        <end position="99"/>
    </location>
</feature>
<dbReference type="PaxDb" id="3218-PP1S122_38V6.1"/>
<dbReference type="Gramene" id="Pp3c8_19710V3.2">
    <property type="protein sequence ID" value="Pp3c8_19710V3.2"/>
    <property type="gene ID" value="Pp3c8_19710"/>
</dbReference>
<keyword evidence="2" id="KW-0808">Transferase</keyword>
<protein>
    <recommendedName>
        <fullName evidence="5">Phospholipid/glycerol acyltransferase domain-containing protein</fullName>
    </recommendedName>
</protein>
<dbReference type="Proteomes" id="UP000006727">
    <property type="component" value="Chromosome 8"/>
</dbReference>
<dbReference type="GO" id="GO:0016020">
    <property type="term" value="C:membrane"/>
    <property type="evidence" value="ECO:0000318"/>
    <property type="project" value="GO_Central"/>
</dbReference>
<dbReference type="GeneID" id="112285809"/>
<evidence type="ECO:0000256" key="4">
    <source>
        <dbReference type="SAM" id="MobiDB-lite"/>
    </source>
</evidence>
<evidence type="ECO:0000259" key="5">
    <source>
        <dbReference type="SMART" id="SM00563"/>
    </source>
</evidence>
<dbReference type="AlphaFoldDB" id="A0A2K1K824"/>
<dbReference type="InterPro" id="IPR029058">
    <property type="entry name" value="AB_hydrolase_fold"/>
</dbReference>
<feature type="compositionally biased region" description="Basic and acidic residues" evidence="4">
    <location>
        <begin position="68"/>
        <end position="79"/>
    </location>
</feature>
<dbReference type="EnsemblPlants" id="Pp3c8_19710V3.1">
    <property type="protein sequence ID" value="Pp3c8_19710V3.1"/>
    <property type="gene ID" value="Pp3c8_19710"/>
</dbReference>
<dbReference type="InterPro" id="IPR007130">
    <property type="entry name" value="DAGAT"/>
</dbReference>
<dbReference type="Gramene" id="Pp3c8_19710V3.4">
    <property type="protein sequence ID" value="Pp3c8_19710V3.4"/>
    <property type="gene ID" value="Pp3c8_19710"/>
</dbReference>
<dbReference type="Pfam" id="PF12146">
    <property type="entry name" value="Hydrolase_4"/>
    <property type="match status" value="1"/>
</dbReference>
<dbReference type="RefSeq" id="XP_024382779.1">
    <property type="nucleotide sequence ID" value="XM_024527011.2"/>
</dbReference>
<evidence type="ECO:0000313" key="6">
    <source>
        <dbReference type="EMBL" id="PNR49922.1"/>
    </source>
</evidence>
<organism evidence="6">
    <name type="scientific">Physcomitrium patens</name>
    <name type="common">Spreading-leaved earth moss</name>
    <name type="synonym">Physcomitrella patens</name>
    <dbReference type="NCBI Taxonomy" id="3218"/>
    <lineage>
        <taxon>Eukaryota</taxon>
        <taxon>Viridiplantae</taxon>
        <taxon>Streptophyta</taxon>
        <taxon>Embryophyta</taxon>
        <taxon>Bryophyta</taxon>
        <taxon>Bryophytina</taxon>
        <taxon>Bryopsida</taxon>
        <taxon>Funariidae</taxon>
        <taxon>Funariales</taxon>
        <taxon>Funariaceae</taxon>
        <taxon>Physcomitrium</taxon>
    </lineage>
</organism>
<feature type="region of interest" description="Disordered" evidence="4">
    <location>
        <begin position="68"/>
        <end position="99"/>
    </location>
</feature>